<dbReference type="AlphaFoldDB" id="A0A9C7GC60"/>
<evidence type="ECO:0000313" key="2">
    <source>
        <dbReference type="Proteomes" id="UP000789845"/>
    </source>
</evidence>
<proteinExistence type="predicted"/>
<sequence>MYYLPNFQQRNGYQSQVGYDYRQYKPVTAYTIDRPIYVNYQDINKLPYQALNYQPVGAEYPYVYVPIAQFSKVGAVVNWDDEKQTLTVTTDYYQLRNQLAACQQSLKECMMAVKTQMAEHPPSNPMNKLTQEQLTNLISPYIIRPEKGWGVWTETDETENKFGSIFIEHIQPGPITQPPGATLSFSQDLLDKLTNAFGYPVRVENATRHWTRLGVFKY</sequence>
<evidence type="ECO:0000313" key="1">
    <source>
        <dbReference type="EMBL" id="CAG9609906.1"/>
    </source>
</evidence>
<dbReference type="EMBL" id="CAKJTG010000025">
    <property type="protein sequence ID" value="CAG9609906.1"/>
    <property type="molecule type" value="Genomic_DNA"/>
</dbReference>
<accession>A0A9C7GC60</accession>
<reference evidence="1" key="1">
    <citation type="submission" date="2021-10" db="EMBL/GenBank/DDBJ databases">
        <authorList>
            <person name="Criscuolo A."/>
        </authorList>
    </citation>
    <scope>NUCLEOTIDE SEQUENCE</scope>
    <source>
        <strain evidence="1">CIP111885</strain>
    </source>
</reference>
<keyword evidence="2" id="KW-1185">Reference proteome</keyword>
<dbReference type="RefSeq" id="WP_230498135.1">
    <property type="nucleotide sequence ID" value="NZ_CAKJTG010000025.1"/>
</dbReference>
<gene>
    <name evidence="1" type="ORF">NEOCIP111885_03649</name>
</gene>
<dbReference type="Proteomes" id="UP000789845">
    <property type="component" value="Unassembled WGS sequence"/>
</dbReference>
<protein>
    <submittedName>
        <fullName evidence="1">Uncharacterized protein</fullName>
    </submittedName>
</protein>
<name>A0A9C7GC60_9BACI</name>
<comment type="caution">
    <text evidence="1">The sequence shown here is derived from an EMBL/GenBank/DDBJ whole genome shotgun (WGS) entry which is preliminary data.</text>
</comment>
<organism evidence="1 2">
    <name type="scientific">Pseudoneobacillus rhizosphaerae</name>
    <dbReference type="NCBI Taxonomy" id="2880968"/>
    <lineage>
        <taxon>Bacteria</taxon>
        <taxon>Bacillati</taxon>
        <taxon>Bacillota</taxon>
        <taxon>Bacilli</taxon>
        <taxon>Bacillales</taxon>
        <taxon>Bacillaceae</taxon>
        <taxon>Pseudoneobacillus</taxon>
    </lineage>
</organism>